<proteinExistence type="predicted"/>
<dbReference type="Proteomes" id="UP001269819">
    <property type="component" value="Unassembled WGS sequence"/>
</dbReference>
<name>A0ABU3W3Q9_9GAMM</name>
<comment type="caution">
    <text evidence="2">The sequence shown here is derived from an EMBL/GenBank/DDBJ whole genome shotgun (WGS) entry which is preliminary data.</text>
</comment>
<reference evidence="2 3" key="1">
    <citation type="submission" date="2023-10" db="EMBL/GenBank/DDBJ databases">
        <title>Characteristics and mechanism of a salt-tolerant marine origin heterotrophic nitrifying- aerobic denitrifying bacteria Marinobacter xestospongiae HN1.</title>
        <authorList>
            <person name="Qi R."/>
        </authorList>
    </citation>
    <scope>NUCLEOTIDE SEQUENCE [LARGE SCALE GENOMIC DNA]</scope>
    <source>
        <strain evidence="2 3">HN1</strain>
    </source>
</reference>
<organism evidence="2 3">
    <name type="scientific">Marinobacter xestospongiae</name>
    <dbReference type="NCBI Taxonomy" id="994319"/>
    <lineage>
        <taxon>Bacteria</taxon>
        <taxon>Pseudomonadati</taxon>
        <taxon>Pseudomonadota</taxon>
        <taxon>Gammaproteobacteria</taxon>
        <taxon>Pseudomonadales</taxon>
        <taxon>Marinobacteraceae</taxon>
        <taxon>Marinobacter</taxon>
    </lineage>
</organism>
<dbReference type="Pfam" id="PF09413">
    <property type="entry name" value="DUF2007"/>
    <property type="match status" value="1"/>
</dbReference>
<dbReference type="InterPro" id="IPR018551">
    <property type="entry name" value="DUF2007"/>
</dbReference>
<feature type="domain" description="DUF2007" evidence="1">
    <location>
        <begin position="3"/>
        <end position="68"/>
    </location>
</feature>
<protein>
    <submittedName>
        <fullName evidence="2">DUF2007 domain-containing protein</fullName>
    </submittedName>
</protein>
<gene>
    <name evidence="2" type="ORF">RYS15_20985</name>
</gene>
<dbReference type="SUPFAM" id="SSF54913">
    <property type="entry name" value="GlnB-like"/>
    <property type="match status" value="1"/>
</dbReference>
<keyword evidence="3" id="KW-1185">Reference proteome</keyword>
<accession>A0ABU3W3Q9</accession>
<sequence>MLITVARYSLPYEAHLARARLEAEDIPAFVMDEHTINMQWLYSNALGGVRLQVPQGFEADAAAVLAENREPLEPPSTTRCPYCGSCDTHYHQIGRQCAFLVFLGLQFPLFPVRAGIRCETCGQVSEIRNKPDCPPARSISVRS</sequence>
<dbReference type="EMBL" id="JAWIIJ010000027">
    <property type="protein sequence ID" value="MDV2081175.1"/>
    <property type="molecule type" value="Genomic_DNA"/>
</dbReference>
<evidence type="ECO:0000259" key="1">
    <source>
        <dbReference type="Pfam" id="PF09413"/>
    </source>
</evidence>
<evidence type="ECO:0000313" key="2">
    <source>
        <dbReference type="EMBL" id="MDV2081175.1"/>
    </source>
</evidence>
<dbReference type="Gene3D" id="3.30.70.790">
    <property type="entry name" value="UreE, C-terminal domain"/>
    <property type="match status" value="1"/>
</dbReference>
<evidence type="ECO:0000313" key="3">
    <source>
        <dbReference type="Proteomes" id="UP001269819"/>
    </source>
</evidence>
<dbReference type="RefSeq" id="WP_316975461.1">
    <property type="nucleotide sequence ID" value="NZ_JAWIIJ010000027.1"/>
</dbReference>
<dbReference type="InterPro" id="IPR011322">
    <property type="entry name" value="N-reg_PII-like_a/b"/>
</dbReference>